<name>A0ABQ0SD87_NOVHA</name>
<dbReference type="InterPro" id="IPR042175">
    <property type="entry name" value="Cell/Rod_MreC_2"/>
</dbReference>
<comment type="similarity">
    <text evidence="1 5">Belongs to the MreC family.</text>
</comment>
<comment type="caution">
    <text evidence="8">The sequence shown here is derived from an EMBL/GenBank/DDBJ whole genome shotgun (WGS) entry which is preliminary data.</text>
</comment>
<gene>
    <name evidence="8" type="ORF">GHA01_10240</name>
</gene>
<dbReference type="InterPro" id="IPR042177">
    <property type="entry name" value="Cell/Rod_1"/>
</dbReference>
<keyword evidence="6" id="KW-0812">Transmembrane</keyword>
<dbReference type="Gene3D" id="2.40.10.350">
    <property type="entry name" value="Rod shape-determining protein MreC, domain 2"/>
    <property type="match status" value="1"/>
</dbReference>
<dbReference type="InterPro" id="IPR007221">
    <property type="entry name" value="MreC"/>
</dbReference>
<keyword evidence="6" id="KW-0472">Membrane</keyword>
<sequence>MRGQGGDRIMVMPVSIQSRQAMGKLVLPFLILVACGVILLGKADRPLIEHMRMQVADMLAPAYGLVAWPQARLRELSGNLQDIRNLEAENIRLRTENANLQHWYDVAAALADENATLKANLHWIPDEAPSYVTGRVVRDTSGLYARAVLLSINPDTNVRKDGIALDGAGLAGRVTEVGKRSARVLLITDSSSRLPVTLESSHAAAIMAGDNSGTPKIIYYPQDNMPVEGERVVTNGEIESLPAGLPVGHVHYLRPGTPVVIPAAGLEHLDILRIFNYADAVVPPDAPGRIPLPTLGRTMTLPPQFQPKRG</sequence>
<dbReference type="Proteomes" id="UP000319478">
    <property type="component" value="Unassembled WGS sequence"/>
</dbReference>
<dbReference type="PANTHER" id="PTHR34138">
    <property type="entry name" value="CELL SHAPE-DETERMINING PROTEIN MREC"/>
    <property type="match status" value="1"/>
</dbReference>
<evidence type="ECO:0000256" key="1">
    <source>
        <dbReference type="ARBA" id="ARBA00009369"/>
    </source>
</evidence>
<dbReference type="InterPro" id="IPR055342">
    <property type="entry name" value="MreC_beta-barrel_core"/>
</dbReference>
<feature type="domain" description="Rod shape-determining protein MreC beta-barrel core" evidence="7">
    <location>
        <begin position="141"/>
        <end position="255"/>
    </location>
</feature>
<evidence type="ECO:0000256" key="4">
    <source>
        <dbReference type="ARBA" id="ARBA00032089"/>
    </source>
</evidence>
<dbReference type="NCBIfam" id="NF010512">
    <property type="entry name" value="PRK13922.12-1"/>
    <property type="match status" value="1"/>
</dbReference>
<feature type="transmembrane region" description="Helical" evidence="6">
    <location>
        <begin position="21"/>
        <end position="41"/>
    </location>
</feature>
<protein>
    <recommendedName>
        <fullName evidence="2 5">Cell shape-determining protein MreC</fullName>
    </recommendedName>
    <alternativeName>
        <fullName evidence="4 5">Cell shape protein MreC</fullName>
    </alternativeName>
</protein>
<dbReference type="PANTHER" id="PTHR34138:SF1">
    <property type="entry name" value="CELL SHAPE-DETERMINING PROTEIN MREC"/>
    <property type="match status" value="1"/>
</dbReference>
<dbReference type="PIRSF" id="PIRSF038471">
    <property type="entry name" value="MreC"/>
    <property type="match status" value="1"/>
</dbReference>
<evidence type="ECO:0000256" key="6">
    <source>
        <dbReference type="SAM" id="Phobius"/>
    </source>
</evidence>
<evidence type="ECO:0000313" key="8">
    <source>
        <dbReference type="EMBL" id="GEC63175.1"/>
    </source>
</evidence>
<evidence type="ECO:0000256" key="2">
    <source>
        <dbReference type="ARBA" id="ARBA00013855"/>
    </source>
</evidence>
<dbReference type="EMBL" id="BJNN01000063">
    <property type="protein sequence ID" value="GEC63175.1"/>
    <property type="molecule type" value="Genomic_DNA"/>
</dbReference>
<accession>A0ABQ0SD87</accession>
<proteinExistence type="inferred from homology"/>
<reference evidence="8 9" key="1">
    <citation type="submission" date="2019-06" db="EMBL/GenBank/DDBJ databases">
        <title>Whole genome shotgun sequence of Komagataeibacter hansenii NBRC 14820.</title>
        <authorList>
            <person name="Hosoyama A."/>
            <person name="Uohara A."/>
            <person name="Ohji S."/>
            <person name="Ichikawa N."/>
        </authorList>
    </citation>
    <scope>NUCLEOTIDE SEQUENCE [LARGE SCALE GENOMIC DNA]</scope>
    <source>
        <strain evidence="8 9">NBRC 14820</strain>
    </source>
</reference>
<evidence type="ECO:0000256" key="5">
    <source>
        <dbReference type="PIRNR" id="PIRNR038471"/>
    </source>
</evidence>
<keyword evidence="6" id="KW-1133">Transmembrane helix</keyword>
<keyword evidence="3 5" id="KW-0133">Cell shape</keyword>
<organism evidence="8 9">
    <name type="scientific">Novacetimonas hansenii</name>
    <name type="common">Komagataeibacter hansenii</name>
    <dbReference type="NCBI Taxonomy" id="436"/>
    <lineage>
        <taxon>Bacteria</taxon>
        <taxon>Pseudomonadati</taxon>
        <taxon>Pseudomonadota</taxon>
        <taxon>Alphaproteobacteria</taxon>
        <taxon>Acetobacterales</taxon>
        <taxon>Acetobacteraceae</taxon>
        <taxon>Novacetimonas</taxon>
    </lineage>
</organism>
<keyword evidence="9" id="KW-1185">Reference proteome</keyword>
<dbReference type="Pfam" id="PF04085">
    <property type="entry name" value="MreC"/>
    <property type="match status" value="1"/>
</dbReference>
<dbReference type="Gene3D" id="2.40.10.340">
    <property type="entry name" value="Rod shape-determining protein MreC, domain 1"/>
    <property type="match status" value="1"/>
</dbReference>
<dbReference type="PROSITE" id="PS51257">
    <property type="entry name" value="PROKAR_LIPOPROTEIN"/>
    <property type="match status" value="1"/>
</dbReference>
<evidence type="ECO:0000256" key="3">
    <source>
        <dbReference type="ARBA" id="ARBA00022960"/>
    </source>
</evidence>
<evidence type="ECO:0000259" key="7">
    <source>
        <dbReference type="Pfam" id="PF04085"/>
    </source>
</evidence>
<comment type="function">
    <text evidence="5">Involved in formation and maintenance of cell shape.</text>
</comment>
<evidence type="ECO:0000313" key="9">
    <source>
        <dbReference type="Proteomes" id="UP000319478"/>
    </source>
</evidence>